<proteinExistence type="inferred from homology"/>
<evidence type="ECO:0000313" key="11">
    <source>
        <dbReference type="Proteomes" id="UP000324288"/>
    </source>
</evidence>
<keyword evidence="11" id="KW-1185">Reference proteome</keyword>
<reference evidence="8" key="2">
    <citation type="journal article" date="2016" name="Int. J. Syst. Evol. Microbiol.">
        <title>Lawsonella clevelandensis gen. nov., sp. nov., a new member of the suborder Corynebacterineae isolated from human abscesses.</title>
        <authorList>
            <person name="Bell M.E."/>
            <person name="Bernard K.A."/>
            <person name="Harrington S.M."/>
            <person name="Patel N.B."/>
            <person name="Tucker T.A."/>
            <person name="Metcalfe M.G."/>
            <person name="McQuiston J.R."/>
        </authorList>
    </citation>
    <scope>NUCLEOTIDE SEQUENCE</scope>
    <source>
        <strain evidence="8">X1698</strain>
    </source>
</reference>
<evidence type="ECO:0000313" key="8">
    <source>
        <dbReference type="EMBL" id="ALE19389.1"/>
    </source>
</evidence>
<comment type="cofactor">
    <cofactor evidence="6">
        <name>[2Fe-2S] cluster</name>
        <dbReference type="ChEBI" id="CHEBI:190135"/>
    </cofactor>
</comment>
<evidence type="ECO:0000256" key="3">
    <source>
        <dbReference type="ARBA" id="ARBA00022723"/>
    </source>
</evidence>
<dbReference type="EMBL" id="LR584267">
    <property type="protein sequence ID" value="VHO01542.1"/>
    <property type="molecule type" value="Genomic_DNA"/>
</dbReference>
<dbReference type="PROSITE" id="PS01099">
    <property type="entry name" value="COMPLEX1_24K"/>
    <property type="match status" value="1"/>
</dbReference>
<dbReference type="PANTHER" id="PTHR10371:SF3">
    <property type="entry name" value="NADH DEHYDROGENASE [UBIQUINONE] FLAVOPROTEIN 2, MITOCHONDRIAL"/>
    <property type="match status" value="1"/>
</dbReference>
<dbReference type="GO" id="GO:0003954">
    <property type="term" value="F:NADH dehydrogenase activity"/>
    <property type="evidence" value="ECO:0007669"/>
    <property type="project" value="TreeGrafter"/>
</dbReference>
<dbReference type="Proteomes" id="UP000068137">
    <property type="component" value="Chromosome"/>
</dbReference>
<dbReference type="STRING" id="1528099.AL705_07435"/>
<evidence type="ECO:0000313" key="10">
    <source>
        <dbReference type="Proteomes" id="UP000068137"/>
    </source>
</evidence>
<dbReference type="KEGG" id="cbq:AL705_07435"/>
<dbReference type="Proteomes" id="UP000324288">
    <property type="component" value="Chromosome"/>
</dbReference>
<gene>
    <name evidence="9" type="primary">nuoE</name>
    <name evidence="8" type="ORF">AL705_07435</name>
    <name evidence="9" type="ORF">LC603019_01476</name>
</gene>
<dbReference type="InterPro" id="IPR036249">
    <property type="entry name" value="Thioredoxin-like_sf"/>
</dbReference>
<evidence type="ECO:0000256" key="7">
    <source>
        <dbReference type="PIRSR" id="PIRSR000216-1"/>
    </source>
</evidence>
<dbReference type="GO" id="GO:0051537">
    <property type="term" value="F:2 iron, 2 sulfur cluster binding"/>
    <property type="evidence" value="ECO:0007669"/>
    <property type="project" value="UniProtKB-KW"/>
</dbReference>
<organism evidence="8 10">
    <name type="scientific">Lawsonella clevelandensis</name>
    <dbReference type="NCBI Taxonomy" id="1528099"/>
    <lineage>
        <taxon>Bacteria</taxon>
        <taxon>Bacillati</taxon>
        <taxon>Actinomycetota</taxon>
        <taxon>Actinomycetes</taxon>
        <taxon>Mycobacteriales</taxon>
        <taxon>Lawsonellaceae</taxon>
        <taxon>Lawsonella</taxon>
    </lineage>
</organism>
<feature type="binding site" evidence="7">
    <location>
        <position position="103"/>
    </location>
    <ligand>
        <name>[2Fe-2S] cluster</name>
        <dbReference type="ChEBI" id="CHEBI:190135"/>
    </ligand>
</feature>
<dbReference type="InterPro" id="IPR041921">
    <property type="entry name" value="NuoE_N"/>
</dbReference>
<dbReference type="Gene3D" id="1.10.10.1590">
    <property type="entry name" value="NADH-quinone oxidoreductase subunit E"/>
    <property type="match status" value="1"/>
</dbReference>
<keyword evidence="4 7" id="KW-0408">Iron</keyword>
<dbReference type="Gene3D" id="3.40.30.10">
    <property type="entry name" value="Glutaredoxin"/>
    <property type="match status" value="1"/>
</dbReference>
<dbReference type="SUPFAM" id="SSF52833">
    <property type="entry name" value="Thioredoxin-like"/>
    <property type="match status" value="1"/>
</dbReference>
<dbReference type="Pfam" id="PF01257">
    <property type="entry name" value="2Fe-2S_thioredx"/>
    <property type="match status" value="1"/>
</dbReference>
<dbReference type="InterPro" id="IPR002023">
    <property type="entry name" value="NuoE-like"/>
</dbReference>
<dbReference type="EMBL" id="CP012390">
    <property type="protein sequence ID" value="ALE19389.1"/>
    <property type="molecule type" value="Genomic_DNA"/>
</dbReference>
<feature type="binding site" evidence="7">
    <location>
        <position position="148"/>
    </location>
    <ligand>
        <name>[2Fe-2S] cluster</name>
        <dbReference type="ChEBI" id="CHEBI:190135"/>
    </ligand>
</feature>
<accession>A0A0M4LZG7</accession>
<keyword evidence="3 7" id="KW-0479">Metal-binding</keyword>
<dbReference type="CDD" id="cd03064">
    <property type="entry name" value="TRX_Fd_NuoE"/>
    <property type="match status" value="1"/>
</dbReference>
<dbReference type="PIRSF" id="PIRSF000216">
    <property type="entry name" value="NADH_DH_24kDa"/>
    <property type="match status" value="1"/>
</dbReference>
<evidence type="ECO:0000256" key="6">
    <source>
        <dbReference type="ARBA" id="ARBA00034078"/>
    </source>
</evidence>
<dbReference type="FunFam" id="1.10.10.1590:FF:000001">
    <property type="entry name" value="NADH-quinone oxidoreductase subunit E"/>
    <property type="match status" value="1"/>
</dbReference>
<dbReference type="PANTHER" id="PTHR10371">
    <property type="entry name" value="NADH DEHYDROGENASE UBIQUINONE FLAVOPROTEIN 2, MITOCHONDRIAL"/>
    <property type="match status" value="1"/>
</dbReference>
<feature type="binding site" evidence="7">
    <location>
        <position position="108"/>
    </location>
    <ligand>
        <name>[2Fe-2S] cluster</name>
        <dbReference type="ChEBI" id="CHEBI:190135"/>
    </ligand>
</feature>
<keyword evidence="2 7" id="KW-0001">2Fe-2S</keyword>
<protein>
    <submittedName>
        <fullName evidence="8">NADH dehydrogenase</fullName>
    </submittedName>
    <submittedName>
        <fullName evidence="9">NADH-quinone oxidoreductase subunit E</fullName>
    </submittedName>
</protein>
<evidence type="ECO:0000313" key="9">
    <source>
        <dbReference type="EMBL" id="VHO01542.1"/>
    </source>
</evidence>
<reference evidence="8 10" key="1">
    <citation type="journal article" date="2015" name="Genome Announc.">
        <title>Complete Genome Sequences for Two Strains of a Novel Fastidious, Partially Acid-Fast, Gram-Positive Corynebacterineae Bacterium, Derived from Human Clinical Samples.</title>
        <authorList>
            <person name="Nicholson A.C."/>
            <person name="Bell M."/>
            <person name="Humrighouse B.W."/>
            <person name="McQuiston J.R."/>
        </authorList>
    </citation>
    <scope>NUCLEOTIDE SEQUENCE [LARGE SCALE GENOMIC DNA]</scope>
    <source>
        <strain evidence="8 10">X1698</strain>
    </source>
</reference>
<keyword evidence="5 7" id="KW-0411">Iron-sulfur</keyword>
<dbReference type="AlphaFoldDB" id="A0A0M4LZG7"/>
<evidence type="ECO:0000256" key="1">
    <source>
        <dbReference type="ARBA" id="ARBA00010643"/>
    </source>
</evidence>
<dbReference type="GO" id="GO:0046872">
    <property type="term" value="F:metal ion binding"/>
    <property type="evidence" value="ECO:0007669"/>
    <property type="project" value="UniProtKB-KW"/>
</dbReference>
<sequence length="232" mass="25584">MIEAHFVSKFDDADAVDMSDTTTSITEENIKELQILADRYPHAQSAIIPMLHLVQSIDGKVSGEGVRHIARILDIPEAVVLGVVTFYTMFHKDEVGKHLIGVCTTSLCAVMGGDLVYETVRKHLGLDGEGTTEDGAFTLERVECNAACDFAPVMMLNWEYMDNMTPRKAVEILDKLRNDEEVHSTRGPQITSWRDNERVLAGFNDGRSDEGPAAGPASLAGWRIAYDVKEGE</sequence>
<feature type="binding site" evidence="7">
    <location>
        <position position="144"/>
    </location>
    <ligand>
        <name>[2Fe-2S] cluster</name>
        <dbReference type="ChEBI" id="CHEBI:190135"/>
    </ligand>
</feature>
<dbReference type="GeneID" id="84895374"/>
<name>A0A0M4LZG7_9ACTN</name>
<comment type="similarity">
    <text evidence="1">Belongs to the complex I 24 kDa subunit family.</text>
</comment>
<evidence type="ECO:0000256" key="4">
    <source>
        <dbReference type="ARBA" id="ARBA00023004"/>
    </source>
</evidence>
<evidence type="ECO:0000256" key="5">
    <source>
        <dbReference type="ARBA" id="ARBA00023014"/>
    </source>
</evidence>
<dbReference type="RefSeq" id="WP_053962458.1">
    <property type="nucleotide sequence ID" value="NZ_CAJPTR010000004.1"/>
</dbReference>
<dbReference type="InterPro" id="IPR042128">
    <property type="entry name" value="NuoE_dom"/>
</dbReference>
<dbReference type="PATRIC" id="fig|1528099.3.peg.1461"/>
<comment type="cofactor">
    <cofactor evidence="7">
        <name>[2Fe-2S] cluster</name>
        <dbReference type="ChEBI" id="CHEBI:190135"/>
    </cofactor>
    <text evidence="7">Binds 1 [2Fe-2S] cluster.</text>
</comment>
<evidence type="ECO:0000256" key="2">
    <source>
        <dbReference type="ARBA" id="ARBA00022714"/>
    </source>
</evidence>
<reference evidence="9 11" key="3">
    <citation type="submission" date="2019-04" db="EMBL/GenBank/DDBJ databases">
        <authorList>
            <person name="Seth-Smith MB H."/>
            <person name="Seth-Smith H."/>
        </authorList>
    </citation>
    <scope>NUCLEOTIDE SEQUENCE [LARGE SCALE GENOMIC DNA]</scope>
    <source>
        <strain evidence="9">USB-603019</strain>
    </source>
</reference>